<evidence type="ECO:0000313" key="2">
    <source>
        <dbReference type="EMBL" id="KYN12949.1"/>
    </source>
</evidence>
<dbReference type="Proteomes" id="UP000078492">
    <property type="component" value="Unassembled WGS sequence"/>
</dbReference>
<evidence type="ECO:0000313" key="3">
    <source>
        <dbReference type="Proteomes" id="UP000078492"/>
    </source>
</evidence>
<keyword evidence="2" id="KW-0647">Proteasome</keyword>
<dbReference type="PANTHER" id="PTHR10943:SF2">
    <property type="entry name" value="26S PROTEASOME NON-ATPASE REGULATORY SUBUNIT 1"/>
    <property type="match status" value="1"/>
</dbReference>
<accession>A0A195DKE6</accession>
<dbReference type="InterPro" id="IPR011989">
    <property type="entry name" value="ARM-like"/>
</dbReference>
<dbReference type="Gene3D" id="1.25.10.10">
    <property type="entry name" value="Leucine-rich Repeat Variant"/>
    <property type="match status" value="1"/>
</dbReference>
<name>A0A195DKE6_9HYME</name>
<reference evidence="2 3" key="1">
    <citation type="submission" date="2015-09" db="EMBL/GenBank/DDBJ databases">
        <title>Trachymyrmex cornetzi WGS genome.</title>
        <authorList>
            <person name="Nygaard S."/>
            <person name="Hu H."/>
            <person name="Boomsma J."/>
            <person name="Zhang G."/>
        </authorList>
    </citation>
    <scope>NUCLEOTIDE SEQUENCE [LARGE SCALE GENOMIC DNA]</scope>
    <source>
        <strain evidence="2">Tcor2-1</strain>
        <tissue evidence="2">Whole body</tissue>
    </source>
</reference>
<keyword evidence="1" id="KW-0677">Repeat</keyword>
<dbReference type="GO" id="GO:0008540">
    <property type="term" value="C:proteasome regulatory particle, base subcomplex"/>
    <property type="evidence" value="ECO:0007669"/>
    <property type="project" value="TreeGrafter"/>
</dbReference>
<protein>
    <submittedName>
        <fullName evidence="2">26S proteasome non-ATPase regulatory subunit 1</fullName>
    </submittedName>
</protein>
<proteinExistence type="predicted"/>
<dbReference type="AlphaFoldDB" id="A0A195DKE6"/>
<dbReference type="STRING" id="471704.A0A195DKE6"/>
<evidence type="ECO:0000256" key="1">
    <source>
        <dbReference type="ARBA" id="ARBA00022737"/>
    </source>
</evidence>
<feature type="non-terminal residue" evidence="2">
    <location>
        <position position="1"/>
    </location>
</feature>
<dbReference type="GO" id="GO:0043161">
    <property type="term" value="P:proteasome-mediated ubiquitin-dependent protein catabolic process"/>
    <property type="evidence" value="ECO:0007669"/>
    <property type="project" value="TreeGrafter"/>
</dbReference>
<organism evidence="2 3">
    <name type="scientific">Trachymyrmex cornetzi</name>
    <dbReference type="NCBI Taxonomy" id="471704"/>
    <lineage>
        <taxon>Eukaryota</taxon>
        <taxon>Metazoa</taxon>
        <taxon>Ecdysozoa</taxon>
        <taxon>Arthropoda</taxon>
        <taxon>Hexapoda</taxon>
        <taxon>Insecta</taxon>
        <taxon>Pterygota</taxon>
        <taxon>Neoptera</taxon>
        <taxon>Endopterygota</taxon>
        <taxon>Hymenoptera</taxon>
        <taxon>Apocrita</taxon>
        <taxon>Aculeata</taxon>
        <taxon>Formicoidea</taxon>
        <taxon>Formicidae</taxon>
        <taxon>Myrmicinae</taxon>
        <taxon>Trachymyrmex</taxon>
    </lineage>
</organism>
<dbReference type="PANTHER" id="PTHR10943">
    <property type="entry name" value="26S PROTEASOME NON-ATPASE REGULATORY SUBUNIT"/>
    <property type="match status" value="1"/>
</dbReference>
<dbReference type="GO" id="GO:0034515">
    <property type="term" value="C:proteasome storage granule"/>
    <property type="evidence" value="ECO:0007669"/>
    <property type="project" value="TreeGrafter"/>
</dbReference>
<gene>
    <name evidence="2" type="ORF">ALC57_15014</name>
</gene>
<keyword evidence="3" id="KW-1185">Reference proteome</keyword>
<dbReference type="GO" id="GO:0005634">
    <property type="term" value="C:nucleus"/>
    <property type="evidence" value="ECO:0007669"/>
    <property type="project" value="TreeGrafter"/>
</dbReference>
<dbReference type="EMBL" id="KQ980800">
    <property type="protein sequence ID" value="KYN12949.1"/>
    <property type="molecule type" value="Genomic_DNA"/>
</dbReference>
<sequence>GSCFGLGLAAMSSHRQDVYKQLRSNLCQNDSVTAEAAGIAMEMVILRSKSTHVIEDKFNAHFSQHYSSRNFLYINMKNF</sequence>